<gene>
    <name evidence="3" type="ORF">DPMN_061700</name>
</gene>
<dbReference type="EMBL" id="JAIWYP010000013">
    <property type="protein sequence ID" value="KAH3718875.1"/>
    <property type="molecule type" value="Genomic_DNA"/>
</dbReference>
<evidence type="ECO:0000256" key="1">
    <source>
        <dbReference type="ARBA" id="ARBA00022737"/>
    </source>
</evidence>
<dbReference type="SUPFAM" id="SSF101898">
    <property type="entry name" value="NHL repeat"/>
    <property type="match status" value="1"/>
</dbReference>
<protein>
    <submittedName>
        <fullName evidence="3">Uncharacterized protein</fullName>
    </submittedName>
</protein>
<keyword evidence="1" id="KW-0677">Repeat</keyword>
<dbReference type="Pfam" id="PF01436">
    <property type="entry name" value="NHL"/>
    <property type="match status" value="1"/>
</dbReference>
<reference evidence="3" key="1">
    <citation type="journal article" date="2019" name="bioRxiv">
        <title>The Genome of the Zebra Mussel, Dreissena polymorpha: A Resource for Invasive Species Research.</title>
        <authorList>
            <person name="McCartney M.A."/>
            <person name="Auch B."/>
            <person name="Kono T."/>
            <person name="Mallez S."/>
            <person name="Zhang Y."/>
            <person name="Obille A."/>
            <person name="Becker A."/>
            <person name="Abrahante J.E."/>
            <person name="Garbe J."/>
            <person name="Badalamenti J.P."/>
            <person name="Herman A."/>
            <person name="Mangelson H."/>
            <person name="Liachko I."/>
            <person name="Sullivan S."/>
            <person name="Sone E.D."/>
            <person name="Koren S."/>
            <person name="Silverstein K.A.T."/>
            <person name="Beckman K.B."/>
            <person name="Gohl D.M."/>
        </authorList>
    </citation>
    <scope>NUCLEOTIDE SEQUENCE</scope>
    <source>
        <strain evidence="3">Duluth1</strain>
        <tissue evidence="3">Whole animal</tissue>
    </source>
</reference>
<accession>A0A9D4C8A4</accession>
<organism evidence="3 4">
    <name type="scientific">Dreissena polymorpha</name>
    <name type="common">Zebra mussel</name>
    <name type="synonym">Mytilus polymorpha</name>
    <dbReference type="NCBI Taxonomy" id="45954"/>
    <lineage>
        <taxon>Eukaryota</taxon>
        <taxon>Metazoa</taxon>
        <taxon>Spiralia</taxon>
        <taxon>Lophotrochozoa</taxon>
        <taxon>Mollusca</taxon>
        <taxon>Bivalvia</taxon>
        <taxon>Autobranchia</taxon>
        <taxon>Heteroconchia</taxon>
        <taxon>Euheterodonta</taxon>
        <taxon>Imparidentia</taxon>
        <taxon>Neoheterodontei</taxon>
        <taxon>Myida</taxon>
        <taxon>Dreissenoidea</taxon>
        <taxon>Dreissenidae</taxon>
        <taxon>Dreissena</taxon>
    </lineage>
</organism>
<evidence type="ECO:0000313" key="3">
    <source>
        <dbReference type="EMBL" id="KAH3718875.1"/>
    </source>
</evidence>
<reference evidence="3" key="2">
    <citation type="submission" date="2020-11" db="EMBL/GenBank/DDBJ databases">
        <authorList>
            <person name="McCartney M.A."/>
            <person name="Auch B."/>
            <person name="Kono T."/>
            <person name="Mallez S."/>
            <person name="Becker A."/>
            <person name="Gohl D.M."/>
            <person name="Silverstein K.A.T."/>
            <person name="Koren S."/>
            <person name="Bechman K.B."/>
            <person name="Herman A."/>
            <person name="Abrahante J.E."/>
            <person name="Garbe J."/>
        </authorList>
    </citation>
    <scope>NUCLEOTIDE SEQUENCE</scope>
    <source>
        <strain evidence="3">Duluth1</strain>
        <tissue evidence="3">Whole animal</tissue>
    </source>
</reference>
<dbReference type="AlphaFoldDB" id="A0A9D4C8A4"/>
<dbReference type="InterPro" id="IPR011042">
    <property type="entry name" value="6-blade_b-propeller_TolB-like"/>
</dbReference>
<name>A0A9D4C8A4_DREPO</name>
<feature type="repeat" description="NHL" evidence="2">
    <location>
        <begin position="48"/>
        <end position="74"/>
    </location>
</feature>
<sequence length="187" mass="20920">MKANTDIEQYLSKLSGLARVLHNHVLTVHGKSEHTVRITNDSKKCDITAICVLPDGQVLVADRDNKRVKLLNQQYQVVSHWDVNDGKWDICQITPSEVAVPMNNEVQFITVSQSQLAIGRKLELQHSCISVAHHRGDLFIASGTALFKYKLNGKLVCRLYEDKSDNDTGKNRGGFIIITFVLCTGVF</sequence>
<dbReference type="PROSITE" id="PS51125">
    <property type="entry name" value="NHL"/>
    <property type="match status" value="1"/>
</dbReference>
<proteinExistence type="predicted"/>
<dbReference type="Proteomes" id="UP000828390">
    <property type="component" value="Unassembled WGS sequence"/>
</dbReference>
<comment type="caution">
    <text evidence="3">The sequence shown here is derived from an EMBL/GenBank/DDBJ whole genome shotgun (WGS) entry which is preliminary data.</text>
</comment>
<evidence type="ECO:0000313" key="4">
    <source>
        <dbReference type="Proteomes" id="UP000828390"/>
    </source>
</evidence>
<dbReference type="Gene3D" id="2.120.10.30">
    <property type="entry name" value="TolB, C-terminal domain"/>
    <property type="match status" value="1"/>
</dbReference>
<keyword evidence="4" id="KW-1185">Reference proteome</keyword>
<dbReference type="InterPro" id="IPR001258">
    <property type="entry name" value="NHL_repeat"/>
</dbReference>
<evidence type="ECO:0000256" key="2">
    <source>
        <dbReference type="PROSITE-ProRule" id="PRU00504"/>
    </source>
</evidence>